<evidence type="ECO:0000313" key="2">
    <source>
        <dbReference type="Proteomes" id="UP000186955"/>
    </source>
</evidence>
<name>A0A1Q5UBJ1_9EURO</name>
<dbReference type="Proteomes" id="UP000186955">
    <property type="component" value="Unassembled WGS sequence"/>
</dbReference>
<comment type="caution">
    <text evidence="1">The sequence shown here is derived from an EMBL/GenBank/DDBJ whole genome shotgun (WGS) entry which is preliminary data.</text>
</comment>
<proteinExistence type="predicted"/>
<evidence type="ECO:0000313" key="1">
    <source>
        <dbReference type="EMBL" id="OKP09829.1"/>
    </source>
</evidence>
<dbReference type="STRING" id="1316194.A0A1Q5UBJ1"/>
<reference evidence="1 2" key="1">
    <citation type="submission" date="2016-10" db="EMBL/GenBank/DDBJ databases">
        <title>Genome sequence of the ascomycete fungus Penicillium subrubescens.</title>
        <authorList>
            <person name="De Vries R.P."/>
            <person name="Peng M."/>
            <person name="Dilokpimol A."/>
            <person name="Hilden K."/>
            <person name="Makela M.R."/>
            <person name="Grigoriev I."/>
            <person name="Riley R."/>
            <person name="Granchi Z."/>
        </authorList>
    </citation>
    <scope>NUCLEOTIDE SEQUENCE [LARGE SCALE GENOMIC DNA]</scope>
    <source>
        <strain evidence="1 2">CBS 132785</strain>
    </source>
</reference>
<dbReference type="AlphaFoldDB" id="A0A1Q5UBJ1"/>
<gene>
    <name evidence="1" type="ORF">PENSUB_4753</name>
</gene>
<sequence>MFHLHNSLVFKSTLAPVQTGLENWHRIWCERVPEDVGLPDTPDNLWKQVGFLRQASEFWQLARIMVDEIKSTTNECDDENDEEEEKSEALSRYDHTDMGDVNGLIMQYRRMNLGMS</sequence>
<keyword evidence="2" id="KW-1185">Reference proteome</keyword>
<dbReference type="EMBL" id="MNBE01000438">
    <property type="protein sequence ID" value="OKP09829.1"/>
    <property type="molecule type" value="Genomic_DNA"/>
</dbReference>
<accession>A0A1Q5UBJ1</accession>
<organism evidence="1 2">
    <name type="scientific">Penicillium subrubescens</name>
    <dbReference type="NCBI Taxonomy" id="1316194"/>
    <lineage>
        <taxon>Eukaryota</taxon>
        <taxon>Fungi</taxon>
        <taxon>Dikarya</taxon>
        <taxon>Ascomycota</taxon>
        <taxon>Pezizomycotina</taxon>
        <taxon>Eurotiomycetes</taxon>
        <taxon>Eurotiomycetidae</taxon>
        <taxon>Eurotiales</taxon>
        <taxon>Aspergillaceae</taxon>
        <taxon>Penicillium</taxon>
    </lineage>
</organism>
<protein>
    <submittedName>
        <fullName evidence="1">Uncharacterized protein</fullName>
    </submittedName>
</protein>